<sequence length="183" mass="21416">MTYIKTKRLLFRDYNHSDVECLKEIMQERDTMQYFPSVFSNSEVEALVKEMSGSIRDRGFGLFSLEKKSTKEMIGIAGIRIKQYDECLHLDEIEDLFPAVELFILLDKKHWNQGLATEAANAILKFVRKKTDIKEVYAFVSKKNLPALNVIDKIGMEKFYEYIDPYFIEGHRKAPSLIFKKEI</sequence>
<organism evidence="2 3">
    <name type="scientific">Nosocomiicoccus ampullae</name>
    <dbReference type="NCBI Taxonomy" id="489910"/>
    <lineage>
        <taxon>Bacteria</taxon>
        <taxon>Bacillati</taxon>
        <taxon>Bacillota</taxon>
        <taxon>Bacilli</taxon>
        <taxon>Bacillales</taxon>
        <taxon>Staphylococcaceae</taxon>
        <taxon>Nosocomiicoccus</taxon>
    </lineage>
</organism>
<accession>A0A9Q2HEP5</accession>
<feature type="domain" description="N-acetyltransferase" evidence="1">
    <location>
        <begin position="9"/>
        <end position="183"/>
    </location>
</feature>
<dbReference type="InterPro" id="IPR016181">
    <property type="entry name" value="Acyl_CoA_acyltransferase"/>
</dbReference>
<reference evidence="2 3" key="1">
    <citation type="submission" date="2020-08" db="EMBL/GenBank/DDBJ databases">
        <title>Genomic Encyclopedia of Type Strains, Phase IV (KMG-IV): sequencing the most valuable type-strain genomes for metagenomic binning, comparative biology and taxonomic classification.</title>
        <authorList>
            <person name="Goeker M."/>
        </authorList>
    </citation>
    <scope>NUCLEOTIDE SEQUENCE [LARGE SCALE GENOMIC DNA]</scope>
    <source>
        <strain evidence="2 3">DSM 19163</strain>
    </source>
</reference>
<dbReference type="Gene3D" id="3.40.630.30">
    <property type="match status" value="1"/>
</dbReference>
<evidence type="ECO:0000259" key="1">
    <source>
        <dbReference type="PROSITE" id="PS51186"/>
    </source>
</evidence>
<dbReference type="SUPFAM" id="SSF55729">
    <property type="entry name" value="Acyl-CoA N-acyltransferases (Nat)"/>
    <property type="match status" value="1"/>
</dbReference>
<dbReference type="PROSITE" id="PS51186">
    <property type="entry name" value="GNAT"/>
    <property type="match status" value="1"/>
</dbReference>
<evidence type="ECO:0000313" key="2">
    <source>
        <dbReference type="EMBL" id="MBB5175678.1"/>
    </source>
</evidence>
<dbReference type="InterPro" id="IPR051531">
    <property type="entry name" value="N-acetyltransferase"/>
</dbReference>
<dbReference type="GO" id="GO:0016747">
    <property type="term" value="F:acyltransferase activity, transferring groups other than amino-acyl groups"/>
    <property type="evidence" value="ECO:0007669"/>
    <property type="project" value="InterPro"/>
</dbReference>
<name>A0A9Q2HEP5_9STAP</name>
<dbReference type="AlphaFoldDB" id="A0A9Q2HEP5"/>
<dbReference type="EMBL" id="JACHHF010000003">
    <property type="protein sequence ID" value="MBB5175678.1"/>
    <property type="molecule type" value="Genomic_DNA"/>
</dbReference>
<dbReference type="PANTHER" id="PTHR43792">
    <property type="entry name" value="GNAT FAMILY, PUTATIVE (AFU_ORTHOLOGUE AFUA_3G00765)-RELATED-RELATED"/>
    <property type="match status" value="1"/>
</dbReference>
<gene>
    <name evidence="2" type="ORF">HNQ45_000553</name>
</gene>
<comment type="caution">
    <text evidence="2">The sequence shown here is derived from an EMBL/GenBank/DDBJ whole genome shotgun (WGS) entry which is preliminary data.</text>
</comment>
<keyword evidence="3" id="KW-1185">Reference proteome</keyword>
<dbReference type="RefSeq" id="WP_183673198.1">
    <property type="nucleotide sequence ID" value="NZ_CBCRYX010000002.1"/>
</dbReference>
<dbReference type="Proteomes" id="UP000579136">
    <property type="component" value="Unassembled WGS sequence"/>
</dbReference>
<evidence type="ECO:0000313" key="3">
    <source>
        <dbReference type="Proteomes" id="UP000579136"/>
    </source>
</evidence>
<dbReference type="PANTHER" id="PTHR43792:SF1">
    <property type="entry name" value="N-ACETYLTRANSFERASE DOMAIN-CONTAINING PROTEIN"/>
    <property type="match status" value="1"/>
</dbReference>
<dbReference type="InterPro" id="IPR000182">
    <property type="entry name" value="GNAT_dom"/>
</dbReference>
<protein>
    <submittedName>
        <fullName evidence="2">RimJ/RimL family protein N-acetyltransferase</fullName>
    </submittedName>
</protein>
<proteinExistence type="predicted"/>
<dbReference type="Pfam" id="PF13302">
    <property type="entry name" value="Acetyltransf_3"/>
    <property type="match status" value="1"/>
</dbReference>